<dbReference type="PROSITE" id="PS50943">
    <property type="entry name" value="HTH_CROC1"/>
    <property type="match status" value="1"/>
</dbReference>
<dbReference type="SMART" id="SM00530">
    <property type="entry name" value="HTH_XRE"/>
    <property type="match status" value="1"/>
</dbReference>
<evidence type="ECO:0000313" key="2">
    <source>
        <dbReference type="EMBL" id="GAA5143757.1"/>
    </source>
</evidence>
<reference evidence="3" key="1">
    <citation type="journal article" date="2019" name="Int. J. Syst. Evol. Microbiol.">
        <title>The Global Catalogue of Microorganisms (GCM) 10K type strain sequencing project: providing services to taxonomists for standard genome sequencing and annotation.</title>
        <authorList>
            <consortium name="The Broad Institute Genomics Platform"/>
            <consortium name="The Broad Institute Genome Sequencing Center for Infectious Disease"/>
            <person name="Wu L."/>
            <person name="Ma J."/>
        </authorList>
    </citation>
    <scope>NUCLEOTIDE SEQUENCE [LARGE SCALE GENOMIC DNA]</scope>
    <source>
        <strain evidence="3">JCM 18053</strain>
    </source>
</reference>
<dbReference type="CDD" id="cd00093">
    <property type="entry name" value="HTH_XRE"/>
    <property type="match status" value="1"/>
</dbReference>
<dbReference type="SUPFAM" id="SSF47413">
    <property type="entry name" value="lambda repressor-like DNA-binding domains"/>
    <property type="match status" value="1"/>
</dbReference>
<name>A0ABP9PEE1_9BACT</name>
<dbReference type="EMBL" id="BAABIA010000006">
    <property type="protein sequence ID" value="GAA5143757.1"/>
    <property type="molecule type" value="Genomic_DNA"/>
</dbReference>
<dbReference type="RefSeq" id="WP_345737424.1">
    <property type="nucleotide sequence ID" value="NZ_BAABIA010000006.1"/>
</dbReference>
<feature type="domain" description="HTH cro/C1-type" evidence="1">
    <location>
        <begin position="11"/>
        <end position="70"/>
    </location>
</feature>
<dbReference type="Proteomes" id="UP001499852">
    <property type="component" value="Unassembled WGS sequence"/>
</dbReference>
<protein>
    <recommendedName>
        <fullName evidence="1">HTH cro/C1-type domain-containing protein</fullName>
    </recommendedName>
</protein>
<evidence type="ECO:0000313" key="3">
    <source>
        <dbReference type="Proteomes" id="UP001499852"/>
    </source>
</evidence>
<gene>
    <name evidence="2" type="ORF">GCM10023213_32410</name>
</gene>
<keyword evidence="3" id="KW-1185">Reference proteome</keyword>
<evidence type="ECO:0000259" key="1">
    <source>
        <dbReference type="PROSITE" id="PS50943"/>
    </source>
</evidence>
<dbReference type="InterPro" id="IPR010982">
    <property type="entry name" value="Lambda_DNA-bd_dom_sf"/>
</dbReference>
<proteinExistence type="predicted"/>
<accession>A0ABP9PEE1</accession>
<dbReference type="InterPro" id="IPR001387">
    <property type="entry name" value="Cro/C1-type_HTH"/>
</dbReference>
<comment type="caution">
    <text evidence="2">The sequence shown here is derived from an EMBL/GenBank/DDBJ whole genome shotgun (WGS) entry which is preliminary data.</text>
</comment>
<dbReference type="Pfam" id="PF13560">
    <property type="entry name" value="HTH_31"/>
    <property type="match status" value="1"/>
</dbReference>
<organism evidence="2 3">
    <name type="scientific">Prosthecobacter algae</name>
    <dbReference type="NCBI Taxonomy" id="1144682"/>
    <lineage>
        <taxon>Bacteria</taxon>
        <taxon>Pseudomonadati</taxon>
        <taxon>Verrucomicrobiota</taxon>
        <taxon>Verrucomicrobiia</taxon>
        <taxon>Verrucomicrobiales</taxon>
        <taxon>Verrucomicrobiaceae</taxon>
        <taxon>Prosthecobacter</taxon>
    </lineage>
</organism>
<sequence length="88" mass="9921">MSEKNLIGPKVRELRMGRGWSREQLAAKVGERGWHCSGEDISNIEQGVEPVSDVQFLVLAIVLEVNPVELFPPDLAREIRRDKEPGLE</sequence>
<dbReference type="Gene3D" id="1.10.260.40">
    <property type="entry name" value="lambda repressor-like DNA-binding domains"/>
    <property type="match status" value="1"/>
</dbReference>